<dbReference type="EMBL" id="JAHRIO010080211">
    <property type="protein sequence ID" value="MEQ2184194.1"/>
    <property type="molecule type" value="Genomic_DNA"/>
</dbReference>
<evidence type="ECO:0000313" key="2">
    <source>
        <dbReference type="Proteomes" id="UP001476798"/>
    </source>
</evidence>
<accession>A0ABV0PL79</accession>
<dbReference type="Proteomes" id="UP001476798">
    <property type="component" value="Unassembled WGS sequence"/>
</dbReference>
<evidence type="ECO:0000313" key="1">
    <source>
        <dbReference type="EMBL" id="MEQ2184194.1"/>
    </source>
</evidence>
<proteinExistence type="predicted"/>
<comment type="caution">
    <text evidence="1">The sequence shown here is derived from an EMBL/GenBank/DDBJ whole genome shotgun (WGS) entry which is preliminary data.</text>
</comment>
<keyword evidence="2" id="KW-1185">Reference proteome</keyword>
<sequence>MKDYSGLTQTHDYQEQAMKGKLRASTRASIIKPSFIKEKKETTLTLDLTLEGTKNIQVSKDASSFHKDDSMRSRESLNTESDYATLGIQVVHRKKMDFRLIADAMQNI</sequence>
<protein>
    <submittedName>
        <fullName evidence="1">Uncharacterized protein</fullName>
    </submittedName>
</protein>
<name>A0ABV0PL79_9TELE</name>
<gene>
    <name evidence="1" type="ORF">GOODEAATRI_005425</name>
</gene>
<organism evidence="1 2">
    <name type="scientific">Goodea atripinnis</name>
    <dbReference type="NCBI Taxonomy" id="208336"/>
    <lineage>
        <taxon>Eukaryota</taxon>
        <taxon>Metazoa</taxon>
        <taxon>Chordata</taxon>
        <taxon>Craniata</taxon>
        <taxon>Vertebrata</taxon>
        <taxon>Euteleostomi</taxon>
        <taxon>Actinopterygii</taxon>
        <taxon>Neopterygii</taxon>
        <taxon>Teleostei</taxon>
        <taxon>Neoteleostei</taxon>
        <taxon>Acanthomorphata</taxon>
        <taxon>Ovalentaria</taxon>
        <taxon>Atherinomorphae</taxon>
        <taxon>Cyprinodontiformes</taxon>
        <taxon>Goodeidae</taxon>
        <taxon>Goodea</taxon>
    </lineage>
</organism>
<reference evidence="1 2" key="1">
    <citation type="submission" date="2021-06" db="EMBL/GenBank/DDBJ databases">
        <authorList>
            <person name="Palmer J.M."/>
        </authorList>
    </citation>
    <scope>NUCLEOTIDE SEQUENCE [LARGE SCALE GENOMIC DNA]</scope>
    <source>
        <strain evidence="1 2">GA_2019</strain>
        <tissue evidence="1">Muscle</tissue>
    </source>
</reference>